<reference evidence="3" key="1">
    <citation type="submission" date="2008-01" db="EMBL/GenBank/DDBJ databases">
        <title>Complete sequence of Shewanella halifaxensis HAW-EB4.</title>
        <authorList>
            <consortium name="US DOE Joint Genome Institute"/>
            <person name="Copeland A."/>
            <person name="Lucas S."/>
            <person name="Lapidus A."/>
            <person name="Glavina del Rio T."/>
            <person name="Dalin E."/>
            <person name="Tice H."/>
            <person name="Bruce D."/>
            <person name="Goodwin L."/>
            <person name="Pitluck S."/>
            <person name="Sims D."/>
            <person name="Brettin T."/>
            <person name="Detter J.C."/>
            <person name="Han C."/>
            <person name="Kuske C.R."/>
            <person name="Schmutz J."/>
            <person name="Larimer F."/>
            <person name="Land M."/>
            <person name="Hauser L."/>
            <person name="Kyrpides N."/>
            <person name="Kim E."/>
            <person name="Zhao J.-S."/>
            <person name="Richardson P."/>
        </authorList>
    </citation>
    <scope>NUCLEOTIDE SEQUENCE [LARGE SCALE GENOMIC DNA]</scope>
    <source>
        <strain evidence="3">HAW-EB4</strain>
    </source>
</reference>
<feature type="compositionally biased region" description="Polar residues" evidence="1">
    <location>
        <begin position="1"/>
        <end position="26"/>
    </location>
</feature>
<keyword evidence="2" id="KW-1133">Transmembrane helix</keyword>
<dbReference type="KEGG" id="shl:Shal_1037"/>
<keyword evidence="4" id="KW-1185">Reference proteome</keyword>
<evidence type="ECO:0000256" key="2">
    <source>
        <dbReference type="SAM" id="Phobius"/>
    </source>
</evidence>
<dbReference type="EMBL" id="CP000931">
    <property type="protein sequence ID" value="ABZ75606.1"/>
    <property type="molecule type" value="Genomic_DNA"/>
</dbReference>
<keyword evidence="2" id="KW-0812">Transmembrane</keyword>
<sequence length="172" mass="18865">MDSKKPVNNTESVSAAPNNDATTDSTIDTKKSPNPPSAAKISMPKRLISLLIFFVVISVGGLITQQGVLLCILTLFMVLAIIGKQKAGLIMLRVYTSLQLLIVSALPLIVHNPENFDPSAPQSFAIGSFNSSLPDWLIFAILILLAIVQVWIAFTRKVGHYFNREMNLNIMR</sequence>
<dbReference type="AlphaFoldDB" id="B0TIR1"/>
<dbReference type="STRING" id="458817.Shal_1037"/>
<dbReference type="Proteomes" id="UP000001317">
    <property type="component" value="Chromosome"/>
</dbReference>
<evidence type="ECO:0000313" key="3">
    <source>
        <dbReference type="EMBL" id="ABZ75606.1"/>
    </source>
</evidence>
<proteinExistence type="predicted"/>
<accession>B0TIR1</accession>
<feature type="transmembrane region" description="Helical" evidence="2">
    <location>
        <begin position="47"/>
        <end position="80"/>
    </location>
</feature>
<name>B0TIR1_SHEHH</name>
<keyword evidence="2" id="KW-0472">Membrane</keyword>
<evidence type="ECO:0000313" key="4">
    <source>
        <dbReference type="Proteomes" id="UP000001317"/>
    </source>
</evidence>
<organism evidence="3 4">
    <name type="scientific">Shewanella halifaxensis (strain HAW-EB4)</name>
    <dbReference type="NCBI Taxonomy" id="458817"/>
    <lineage>
        <taxon>Bacteria</taxon>
        <taxon>Pseudomonadati</taxon>
        <taxon>Pseudomonadota</taxon>
        <taxon>Gammaproteobacteria</taxon>
        <taxon>Alteromonadales</taxon>
        <taxon>Shewanellaceae</taxon>
        <taxon>Shewanella</taxon>
    </lineage>
</organism>
<feature type="region of interest" description="Disordered" evidence="1">
    <location>
        <begin position="1"/>
        <end position="39"/>
    </location>
</feature>
<dbReference type="HOGENOM" id="CLU_128770_0_0_6"/>
<evidence type="ECO:0000256" key="1">
    <source>
        <dbReference type="SAM" id="MobiDB-lite"/>
    </source>
</evidence>
<protein>
    <submittedName>
        <fullName evidence="3">Uncharacterized protein</fullName>
    </submittedName>
</protein>
<feature type="transmembrane region" description="Helical" evidence="2">
    <location>
        <begin position="136"/>
        <end position="154"/>
    </location>
</feature>
<dbReference type="RefSeq" id="WP_012276153.1">
    <property type="nucleotide sequence ID" value="NC_010334.1"/>
</dbReference>
<feature type="transmembrane region" description="Helical" evidence="2">
    <location>
        <begin position="92"/>
        <end position="110"/>
    </location>
</feature>
<dbReference type="eggNOG" id="ENOG50315K0">
    <property type="taxonomic scope" value="Bacteria"/>
</dbReference>
<gene>
    <name evidence="3" type="ordered locus">Shal_1037</name>
</gene>